<name>A0A6G1LHU1_9PEZI</name>
<dbReference type="OrthoDB" id="3724345at2759"/>
<dbReference type="Proteomes" id="UP000799436">
    <property type="component" value="Unassembled WGS sequence"/>
</dbReference>
<dbReference type="PANTHER" id="PTHR36922">
    <property type="entry name" value="BLL2446 PROTEIN"/>
    <property type="match status" value="1"/>
</dbReference>
<protein>
    <submittedName>
        <fullName evidence="1">Uncharacterized protein</fullName>
    </submittedName>
</protein>
<accession>A0A6G1LHU1</accession>
<evidence type="ECO:0000313" key="1">
    <source>
        <dbReference type="EMBL" id="KAF2772521.1"/>
    </source>
</evidence>
<dbReference type="InterPro" id="IPR018531">
    <property type="entry name" value="DUF1993"/>
</dbReference>
<dbReference type="InterPro" id="IPR034660">
    <property type="entry name" value="DinB/YfiT-like"/>
</dbReference>
<reference evidence="1" key="1">
    <citation type="journal article" date="2020" name="Stud. Mycol.">
        <title>101 Dothideomycetes genomes: a test case for predicting lifestyles and emergence of pathogens.</title>
        <authorList>
            <person name="Haridas S."/>
            <person name="Albert R."/>
            <person name="Binder M."/>
            <person name="Bloem J."/>
            <person name="Labutti K."/>
            <person name="Salamov A."/>
            <person name="Andreopoulos B."/>
            <person name="Baker S."/>
            <person name="Barry K."/>
            <person name="Bills G."/>
            <person name="Bluhm B."/>
            <person name="Cannon C."/>
            <person name="Castanera R."/>
            <person name="Culley D."/>
            <person name="Daum C."/>
            <person name="Ezra D."/>
            <person name="Gonzalez J."/>
            <person name="Henrissat B."/>
            <person name="Kuo A."/>
            <person name="Liang C."/>
            <person name="Lipzen A."/>
            <person name="Lutzoni F."/>
            <person name="Magnuson J."/>
            <person name="Mondo S."/>
            <person name="Nolan M."/>
            <person name="Ohm R."/>
            <person name="Pangilinan J."/>
            <person name="Park H.-J."/>
            <person name="Ramirez L."/>
            <person name="Alfaro M."/>
            <person name="Sun H."/>
            <person name="Tritt A."/>
            <person name="Yoshinaga Y."/>
            <person name="Zwiers L.-H."/>
            <person name="Turgeon B."/>
            <person name="Goodwin S."/>
            <person name="Spatafora J."/>
            <person name="Crous P."/>
            <person name="Grigoriev I."/>
        </authorList>
    </citation>
    <scope>NUCLEOTIDE SEQUENCE</scope>
    <source>
        <strain evidence="1">CBS 116005</strain>
    </source>
</reference>
<proteinExistence type="predicted"/>
<dbReference type="SUPFAM" id="SSF109854">
    <property type="entry name" value="DinB/YfiT-like putative metalloenzymes"/>
    <property type="match status" value="1"/>
</dbReference>
<dbReference type="Gene3D" id="1.20.120.450">
    <property type="entry name" value="dinb family like domain"/>
    <property type="match status" value="1"/>
</dbReference>
<keyword evidence="2" id="KW-1185">Reference proteome</keyword>
<gene>
    <name evidence="1" type="ORF">EJ03DRAFT_324524</name>
</gene>
<sequence length="176" mass="20023">MAPLLYELTVPIFISNLENLKQILQKAEVWAREKGVREEEVMGARLREDMFPLPFQFHLACNAAKFVPVRVAGMENHPDADDAKTFADLGRRLDTTIAFLQSVKPESFEGKEVVTVEVKSQFANLKFTGLEYIQKWAMPNHFFHVTTAYAILRKEGVEVGKWDFLGPLRETHAGEA</sequence>
<organism evidence="1 2">
    <name type="scientific">Teratosphaeria nubilosa</name>
    <dbReference type="NCBI Taxonomy" id="161662"/>
    <lineage>
        <taxon>Eukaryota</taxon>
        <taxon>Fungi</taxon>
        <taxon>Dikarya</taxon>
        <taxon>Ascomycota</taxon>
        <taxon>Pezizomycotina</taxon>
        <taxon>Dothideomycetes</taxon>
        <taxon>Dothideomycetidae</taxon>
        <taxon>Mycosphaerellales</taxon>
        <taxon>Teratosphaeriaceae</taxon>
        <taxon>Teratosphaeria</taxon>
    </lineage>
</organism>
<evidence type="ECO:0000313" key="2">
    <source>
        <dbReference type="Proteomes" id="UP000799436"/>
    </source>
</evidence>
<dbReference type="Pfam" id="PF09351">
    <property type="entry name" value="DUF1993"/>
    <property type="match status" value="1"/>
</dbReference>
<dbReference type="PANTHER" id="PTHR36922:SF1">
    <property type="entry name" value="DUF1993 DOMAIN-CONTAINING PROTEIN"/>
    <property type="match status" value="1"/>
</dbReference>
<dbReference type="EMBL" id="ML995814">
    <property type="protein sequence ID" value="KAF2772521.1"/>
    <property type="molecule type" value="Genomic_DNA"/>
</dbReference>
<dbReference type="AlphaFoldDB" id="A0A6G1LHU1"/>